<proteinExistence type="predicted"/>
<reference evidence="1" key="1">
    <citation type="journal article" date="2023" name="Plant J.">
        <title>Genome sequences and population genomics provide insights into the demographic history, inbreeding, and mutation load of two 'living fossil' tree species of Dipteronia.</title>
        <authorList>
            <person name="Feng Y."/>
            <person name="Comes H.P."/>
            <person name="Chen J."/>
            <person name="Zhu S."/>
            <person name="Lu R."/>
            <person name="Zhang X."/>
            <person name="Li P."/>
            <person name="Qiu J."/>
            <person name="Olsen K.M."/>
            <person name="Qiu Y."/>
        </authorList>
    </citation>
    <scope>NUCLEOTIDE SEQUENCE</scope>
    <source>
        <strain evidence="1">NBL</strain>
    </source>
</reference>
<dbReference type="EMBL" id="JANJYJ010000008">
    <property type="protein sequence ID" value="KAK3195621.1"/>
    <property type="molecule type" value="Genomic_DNA"/>
</dbReference>
<protein>
    <recommendedName>
        <fullName evidence="3">Reverse transcriptase</fullName>
    </recommendedName>
</protein>
<gene>
    <name evidence="1" type="ORF">Dsin_026931</name>
</gene>
<accession>A0AAD9ZZ62</accession>
<sequence>MYRARDDSSIMKVKVLEKELGNLLMMKELYWKQRSRADWMVAGDKNTNFFHARATARKRKNEIMRLVDEDGNVHEDEDDITRVVCNYFSDLFSSSLPSECDLNAATQFIRNRFDREMVDLLSSEFTSVEVRAAVFGLGPSKAPGPDGFQALLFSRSLGMWWGGISLGPISPSSVVYKVISKAIANCMKLVLTKLVSPNQSAFILGLHIFDNVIVAFEALHLLGNRKKGSKDFAALKLDMSKAYGRIKWGFVEMILRK</sequence>
<dbReference type="Proteomes" id="UP001281410">
    <property type="component" value="Unassembled WGS sequence"/>
</dbReference>
<dbReference type="AlphaFoldDB" id="A0AAD9ZZ62"/>
<dbReference type="InterPro" id="IPR052343">
    <property type="entry name" value="Retrotransposon-Effector_Assoc"/>
</dbReference>
<name>A0AAD9ZZ62_9ROSI</name>
<dbReference type="PANTHER" id="PTHR46890">
    <property type="entry name" value="NON-LTR RETROLELEMENT REVERSE TRANSCRIPTASE-LIKE PROTEIN-RELATED"/>
    <property type="match status" value="1"/>
</dbReference>
<evidence type="ECO:0000313" key="2">
    <source>
        <dbReference type="Proteomes" id="UP001281410"/>
    </source>
</evidence>
<keyword evidence="2" id="KW-1185">Reference proteome</keyword>
<comment type="caution">
    <text evidence="1">The sequence shown here is derived from an EMBL/GenBank/DDBJ whole genome shotgun (WGS) entry which is preliminary data.</text>
</comment>
<organism evidence="1 2">
    <name type="scientific">Dipteronia sinensis</name>
    <dbReference type="NCBI Taxonomy" id="43782"/>
    <lineage>
        <taxon>Eukaryota</taxon>
        <taxon>Viridiplantae</taxon>
        <taxon>Streptophyta</taxon>
        <taxon>Embryophyta</taxon>
        <taxon>Tracheophyta</taxon>
        <taxon>Spermatophyta</taxon>
        <taxon>Magnoliopsida</taxon>
        <taxon>eudicotyledons</taxon>
        <taxon>Gunneridae</taxon>
        <taxon>Pentapetalae</taxon>
        <taxon>rosids</taxon>
        <taxon>malvids</taxon>
        <taxon>Sapindales</taxon>
        <taxon>Sapindaceae</taxon>
        <taxon>Hippocastanoideae</taxon>
        <taxon>Acereae</taxon>
        <taxon>Dipteronia</taxon>
    </lineage>
</organism>
<evidence type="ECO:0000313" key="1">
    <source>
        <dbReference type="EMBL" id="KAK3195621.1"/>
    </source>
</evidence>
<evidence type="ECO:0008006" key="3">
    <source>
        <dbReference type="Google" id="ProtNLM"/>
    </source>
</evidence>
<dbReference type="PANTHER" id="PTHR46890:SF48">
    <property type="entry name" value="RNA-DIRECTED DNA POLYMERASE"/>
    <property type="match status" value="1"/>
</dbReference>